<sequence>MRTRAVIEANMENVTAAQARQLPPQAGRVPKPLSASAILKNLQRTHGNRFVQRFLAKGYETDGAFAVAPETEKAIQRARGHGQNLDSGIRAQMEGSFGANFSCVQVHTSAEADSLAQALGARAFTTGKDIFFSHGEYKPTSWAGRELLAHELTHVLQQGSHTIQGKLTVSQADDRYEQEADRCARAVMEQEEQTGSDSLRQAPVSGDNLPAITSDTAPQLQRLSVPLRGWGDVLQYFDDSSMELAVKASLWVAGRRIVERNFSNTQRESISIPLNTDAHLQIAGSVTVKRDNPVINDTNLWEIDYQWRVSVGERGALTVNAPTISFSGGSRDAPWSLSAMPVQGGSSVGLALRLGSTESTSSGKEVSVQLGGGNASAGYARSWGTSAGSTLTAERALVVDIETPAPPPEIVVGPITVGDRRAYYFNTGQAIPGTNPSTQEDENVRLTSFLRSLDTRGDGGSNLSGFVDGYASPRGGVERNRDLARARADYILSRIRDTLPRAGFSVRVYGEDIWRGQGVPNVDDSEKHRVVVLDIRRTIAAE</sequence>
<comment type="caution">
    <text evidence="3">The sequence shown here is derived from an EMBL/GenBank/DDBJ whole genome shotgun (WGS) entry which is preliminary data.</text>
</comment>
<organism evidence="3 4">
    <name type="scientific">Candidatus Accumulibacter meliphilus</name>
    <dbReference type="NCBI Taxonomy" id="2211374"/>
    <lineage>
        <taxon>Bacteria</taxon>
        <taxon>Pseudomonadati</taxon>
        <taxon>Pseudomonadota</taxon>
        <taxon>Betaproteobacteria</taxon>
        <taxon>Candidatus Accumulibacter</taxon>
    </lineage>
</organism>
<reference evidence="3 4" key="1">
    <citation type="submission" date="2018-05" db="EMBL/GenBank/DDBJ databases">
        <title>Integrated omic analyses show evidence that a Ca. Accumulibacter phosphatis strain performs denitrification under micro-aerobic conditions.</title>
        <authorList>
            <person name="Camejo P.Y."/>
            <person name="Katherine M.D."/>
            <person name="Daniel N.R."/>
        </authorList>
    </citation>
    <scope>NUCLEOTIDE SEQUENCE [LARGE SCALE GENOMIC DNA]</scope>
    <source>
        <strain evidence="3">UW-LDO-IC</strain>
    </source>
</reference>
<evidence type="ECO:0000259" key="2">
    <source>
        <dbReference type="Pfam" id="PF13699"/>
    </source>
</evidence>
<accession>A0A369XTP8</accession>
<dbReference type="Proteomes" id="UP000253831">
    <property type="component" value="Unassembled WGS sequence"/>
</dbReference>
<evidence type="ECO:0000313" key="4">
    <source>
        <dbReference type="Proteomes" id="UP000253831"/>
    </source>
</evidence>
<dbReference type="EMBL" id="QPGA01000002">
    <property type="protein sequence ID" value="RDE52132.1"/>
    <property type="molecule type" value="Genomic_DNA"/>
</dbReference>
<proteinExistence type="predicted"/>
<dbReference type="AlphaFoldDB" id="A0A369XTP8"/>
<evidence type="ECO:0000256" key="1">
    <source>
        <dbReference type="SAM" id="MobiDB-lite"/>
    </source>
</evidence>
<dbReference type="InterPro" id="IPR025295">
    <property type="entry name" value="eCIS_core_dom"/>
</dbReference>
<protein>
    <submittedName>
        <fullName evidence="3">DUF4157 domain-containing protein</fullName>
    </submittedName>
</protein>
<evidence type="ECO:0000313" key="3">
    <source>
        <dbReference type="EMBL" id="RDE52132.1"/>
    </source>
</evidence>
<name>A0A369XTP8_9PROT</name>
<feature type="domain" description="eCIS core" evidence="2">
    <location>
        <begin position="85"/>
        <end position="160"/>
    </location>
</feature>
<feature type="region of interest" description="Disordered" evidence="1">
    <location>
        <begin position="188"/>
        <end position="213"/>
    </location>
</feature>
<dbReference type="Pfam" id="PF13699">
    <property type="entry name" value="eCIS_core"/>
    <property type="match status" value="1"/>
</dbReference>
<gene>
    <name evidence="3" type="ORF">DVS81_02565</name>
</gene>